<feature type="region of interest" description="Disordered" evidence="1">
    <location>
        <begin position="1"/>
        <end position="33"/>
    </location>
</feature>
<proteinExistence type="predicted"/>
<organism evidence="2 3">
    <name type="scientific">Metschnikowia bicuspidata</name>
    <dbReference type="NCBI Taxonomy" id="27322"/>
    <lineage>
        <taxon>Eukaryota</taxon>
        <taxon>Fungi</taxon>
        <taxon>Dikarya</taxon>
        <taxon>Ascomycota</taxon>
        <taxon>Saccharomycotina</taxon>
        <taxon>Pichiomycetes</taxon>
        <taxon>Metschnikowiaceae</taxon>
        <taxon>Metschnikowia</taxon>
    </lineage>
</organism>
<sequence>MLKDAPEDRLKRRWTRFRQPEKASSGLASRGDKTLQTNADQCLKFFDEILKSFESFKDSPPQDPVPLAAPHTPPPEMAATLRNLRALREALLVRKPDTFTKKVFLFSIRVGATVRHYETYVASSLYLLDKALHLLTLSERQEIGTLLVVHESHCNGDNYRAMSLFFEHLDGTRDAHVYGLLQAWVCGDYHSWLRFYNNECDPAIHAIMSFGIDRMMRRMVNCMSCAYFTYPKKKIEGMMPRGERWADFKEKMLVSWTEDGGDLVIRSRGAKKTK</sequence>
<keyword evidence="3" id="KW-1185">Reference proteome</keyword>
<dbReference type="Proteomes" id="UP000268321">
    <property type="component" value="Unassembled WGS sequence"/>
</dbReference>
<accession>A0A4P9ZBT0</accession>
<evidence type="ECO:0000256" key="1">
    <source>
        <dbReference type="SAM" id="MobiDB-lite"/>
    </source>
</evidence>
<evidence type="ECO:0000313" key="2">
    <source>
        <dbReference type="EMBL" id="RKP30263.1"/>
    </source>
</evidence>
<protein>
    <submittedName>
        <fullName evidence="2">Uncharacterized protein</fullName>
    </submittedName>
</protein>
<dbReference type="PANTHER" id="PTHR39398:SF1">
    <property type="entry name" value="CSN8_PSMD8_EIF3K DOMAIN-CONTAINING PROTEIN"/>
    <property type="match status" value="1"/>
</dbReference>
<name>A0A4P9ZBT0_9ASCO</name>
<dbReference type="EMBL" id="ML004462">
    <property type="protein sequence ID" value="RKP30263.1"/>
    <property type="molecule type" value="Genomic_DNA"/>
</dbReference>
<dbReference type="AlphaFoldDB" id="A0A4P9ZBT0"/>
<gene>
    <name evidence="2" type="ORF">METBISCDRAFT_23453</name>
</gene>
<feature type="compositionally biased region" description="Basic and acidic residues" evidence="1">
    <location>
        <begin position="1"/>
        <end position="10"/>
    </location>
</feature>
<dbReference type="PANTHER" id="PTHR39398">
    <property type="entry name" value="YALI0F14311P"/>
    <property type="match status" value="1"/>
</dbReference>
<reference evidence="3" key="1">
    <citation type="journal article" date="2018" name="Nat. Microbiol.">
        <title>Leveraging single-cell genomics to expand the fungal tree of life.</title>
        <authorList>
            <person name="Ahrendt S.R."/>
            <person name="Quandt C.A."/>
            <person name="Ciobanu D."/>
            <person name="Clum A."/>
            <person name="Salamov A."/>
            <person name="Andreopoulos B."/>
            <person name="Cheng J.F."/>
            <person name="Woyke T."/>
            <person name="Pelin A."/>
            <person name="Henrissat B."/>
            <person name="Reynolds N.K."/>
            <person name="Benny G.L."/>
            <person name="Smith M.E."/>
            <person name="James T.Y."/>
            <person name="Grigoriev I.V."/>
        </authorList>
    </citation>
    <scope>NUCLEOTIDE SEQUENCE [LARGE SCALE GENOMIC DNA]</scope>
    <source>
        <strain evidence="3">Baker2002</strain>
    </source>
</reference>
<evidence type="ECO:0000313" key="3">
    <source>
        <dbReference type="Proteomes" id="UP000268321"/>
    </source>
</evidence>
<dbReference type="OrthoDB" id="2100128at2759"/>